<proteinExistence type="predicted"/>
<gene>
    <name evidence="1" type="ORF">BT96DRAFT_720993</name>
</gene>
<organism evidence="1 2">
    <name type="scientific">Gymnopus androsaceus JB14</name>
    <dbReference type="NCBI Taxonomy" id="1447944"/>
    <lineage>
        <taxon>Eukaryota</taxon>
        <taxon>Fungi</taxon>
        <taxon>Dikarya</taxon>
        <taxon>Basidiomycota</taxon>
        <taxon>Agaricomycotina</taxon>
        <taxon>Agaricomycetes</taxon>
        <taxon>Agaricomycetidae</taxon>
        <taxon>Agaricales</taxon>
        <taxon>Marasmiineae</taxon>
        <taxon>Omphalotaceae</taxon>
        <taxon>Gymnopus</taxon>
    </lineage>
</organism>
<protein>
    <submittedName>
        <fullName evidence="1">Uncharacterized protein</fullName>
    </submittedName>
</protein>
<keyword evidence="2" id="KW-1185">Reference proteome</keyword>
<sequence>MMTRGMQDGKSFMQQCSLLMLRKFVIPFFLLSLSLLVRFSSCNLIPCSTACIPFIVGSLLITIFAAPHAHVPREEEKLLGTTRVRDYYNNSLLFDDTDKKAFVSAIDLTGLTLGKKIGQSNTFTLGGKYKDHKGKEYTGS</sequence>
<name>A0A6A4HM17_9AGAR</name>
<reference evidence="1" key="1">
    <citation type="journal article" date="2019" name="Environ. Microbiol.">
        <title>Fungal ecological strategies reflected in gene transcription - a case study of two litter decomposers.</title>
        <authorList>
            <person name="Barbi F."/>
            <person name="Kohler A."/>
            <person name="Barry K."/>
            <person name="Baskaran P."/>
            <person name="Daum C."/>
            <person name="Fauchery L."/>
            <person name="Ihrmark K."/>
            <person name="Kuo A."/>
            <person name="LaButti K."/>
            <person name="Lipzen A."/>
            <person name="Morin E."/>
            <person name="Grigoriev I.V."/>
            <person name="Henrissat B."/>
            <person name="Lindahl B."/>
            <person name="Martin F."/>
        </authorList>
    </citation>
    <scope>NUCLEOTIDE SEQUENCE</scope>
    <source>
        <strain evidence="1">JB14</strain>
    </source>
</reference>
<dbReference type="AlphaFoldDB" id="A0A6A4HM17"/>
<accession>A0A6A4HM17</accession>
<evidence type="ECO:0000313" key="1">
    <source>
        <dbReference type="EMBL" id="KAE9398770.1"/>
    </source>
</evidence>
<evidence type="ECO:0000313" key="2">
    <source>
        <dbReference type="Proteomes" id="UP000799118"/>
    </source>
</evidence>
<dbReference type="EMBL" id="ML769478">
    <property type="protein sequence ID" value="KAE9398770.1"/>
    <property type="molecule type" value="Genomic_DNA"/>
</dbReference>
<dbReference type="Proteomes" id="UP000799118">
    <property type="component" value="Unassembled WGS sequence"/>
</dbReference>